<dbReference type="EMBL" id="CYGY02000155">
    <property type="protein sequence ID" value="SIT51954.1"/>
    <property type="molecule type" value="Genomic_DNA"/>
</dbReference>
<comment type="caution">
    <text evidence="2">The sequence shown here is derived from an EMBL/GenBank/DDBJ whole genome shotgun (WGS) entry which is preliminary data.</text>
</comment>
<feature type="compositionally biased region" description="Polar residues" evidence="1">
    <location>
        <begin position="73"/>
        <end position="87"/>
    </location>
</feature>
<evidence type="ECO:0000313" key="2">
    <source>
        <dbReference type="EMBL" id="SIT51954.1"/>
    </source>
</evidence>
<reference evidence="2" key="1">
    <citation type="submission" date="2016-12" db="EMBL/GenBank/DDBJ databases">
        <authorList>
            <person name="Moulin L."/>
        </authorList>
    </citation>
    <scope>NUCLEOTIDE SEQUENCE [LARGE SCALE GENOMIC DNA]</scope>
    <source>
        <strain evidence="2">STM 7183</strain>
    </source>
</reference>
<proteinExistence type="predicted"/>
<dbReference type="Proteomes" id="UP000195569">
    <property type="component" value="Unassembled WGS sequence"/>
</dbReference>
<protein>
    <submittedName>
        <fullName evidence="2">Uncharacterized protein</fullName>
    </submittedName>
</protein>
<gene>
    <name evidence="2" type="ORF">BN2476_1550007</name>
</gene>
<name>A0A1N7SX65_9BURK</name>
<dbReference type="AlphaFoldDB" id="A0A1N7SX65"/>
<evidence type="ECO:0000313" key="3">
    <source>
        <dbReference type="Proteomes" id="UP000195569"/>
    </source>
</evidence>
<accession>A0A1N7SX65</accession>
<evidence type="ECO:0000256" key="1">
    <source>
        <dbReference type="SAM" id="MobiDB-lite"/>
    </source>
</evidence>
<organism evidence="2 3">
    <name type="scientific">Paraburkholderia piptadeniae</name>
    <dbReference type="NCBI Taxonomy" id="1701573"/>
    <lineage>
        <taxon>Bacteria</taxon>
        <taxon>Pseudomonadati</taxon>
        <taxon>Pseudomonadota</taxon>
        <taxon>Betaproteobacteria</taxon>
        <taxon>Burkholderiales</taxon>
        <taxon>Burkholderiaceae</taxon>
        <taxon>Paraburkholderia</taxon>
    </lineage>
</organism>
<feature type="compositionally biased region" description="Low complexity" evidence="1">
    <location>
        <begin position="54"/>
        <end position="63"/>
    </location>
</feature>
<keyword evidence="3" id="KW-1185">Reference proteome</keyword>
<sequence length="104" mass="11517">MVTNESDLPALLMDEHDHFARLIEIASRLPLLPVWPDELAVRDAAVDEARPDQASADRFARAAGSRRRNAASNWETSKSWTPQTTTPLPRKPCSSHIRARSAGS</sequence>
<feature type="region of interest" description="Disordered" evidence="1">
    <location>
        <begin position="47"/>
        <end position="104"/>
    </location>
</feature>